<organism evidence="3 4">
    <name type="scientific">Tenacibaculum skagerrakense</name>
    <dbReference type="NCBI Taxonomy" id="186571"/>
    <lineage>
        <taxon>Bacteria</taxon>
        <taxon>Pseudomonadati</taxon>
        <taxon>Bacteroidota</taxon>
        <taxon>Flavobacteriia</taxon>
        <taxon>Flavobacteriales</taxon>
        <taxon>Flavobacteriaceae</taxon>
        <taxon>Tenacibaculum</taxon>
    </lineage>
</organism>
<dbReference type="InterPro" id="IPR007167">
    <property type="entry name" value="Fe-transptr_FeoA-like"/>
</dbReference>
<dbReference type="AlphaFoldDB" id="A0A4R2P2X1"/>
<dbReference type="Proteomes" id="UP000294564">
    <property type="component" value="Unassembled WGS sequence"/>
</dbReference>
<name>A0A4R2P2X1_9FLAO</name>
<dbReference type="PANTHER" id="PTHR42954:SF2">
    <property type="entry name" value="FE(2+) TRANSPORT PROTEIN A"/>
    <property type="match status" value="1"/>
</dbReference>
<dbReference type="GO" id="GO:0046914">
    <property type="term" value="F:transition metal ion binding"/>
    <property type="evidence" value="ECO:0007669"/>
    <property type="project" value="InterPro"/>
</dbReference>
<dbReference type="SMART" id="SM00899">
    <property type="entry name" value="FeoA"/>
    <property type="match status" value="1"/>
</dbReference>
<feature type="domain" description="Ferrous iron transporter FeoA-like" evidence="2">
    <location>
        <begin position="21"/>
        <end position="92"/>
    </location>
</feature>
<proteinExistence type="predicted"/>
<dbReference type="SUPFAM" id="SSF50037">
    <property type="entry name" value="C-terminal domain of transcriptional repressors"/>
    <property type="match status" value="1"/>
</dbReference>
<evidence type="ECO:0000313" key="4">
    <source>
        <dbReference type="Proteomes" id="UP000294564"/>
    </source>
</evidence>
<evidence type="ECO:0000313" key="3">
    <source>
        <dbReference type="EMBL" id="TCP28055.1"/>
    </source>
</evidence>
<reference evidence="3 4" key="1">
    <citation type="submission" date="2019-03" db="EMBL/GenBank/DDBJ databases">
        <title>Genomic Encyclopedia of Type Strains, Phase IV (KMG-IV): sequencing the most valuable type-strain genomes for metagenomic binning, comparative biology and taxonomic classification.</title>
        <authorList>
            <person name="Goeker M."/>
        </authorList>
    </citation>
    <scope>NUCLEOTIDE SEQUENCE [LARGE SCALE GENOMIC DNA]</scope>
    <source>
        <strain evidence="3 4">DSM 14836</strain>
    </source>
</reference>
<dbReference type="Gene3D" id="2.30.30.90">
    <property type="match status" value="1"/>
</dbReference>
<evidence type="ECO:0000259" key="2">
    <source>
        <dbReference type="SMART" id="SM00899"/>
    </source>
</evidence>
<evidence type="ECO:0000256" key="1">
    <source>
        <dbReference type="ARBA" id="ARBA00023004"/>
    </source>
</evidence>
<keyword evidence="4" id="KW-1185">Reference proteome</keyword>
<protein>
    <submittedName>
        <fullName evidence="3">Ferrous iron transport protein A</fullName>
    </submittedName>
</protein>
<dbReference type="EMBL" id="SLXM01000001">
    <property type="protein sequence ID" value="TCP28055.1"/>
    <property type="molecule type" value="Genomic_DNA"/>
</dbReference>
<dbReference type="InterPro" id="IPR008988">
    <property type="entry name" value="Transcriptional_repressor_C"/>
</dbReference>
<sequence>MHFIRVPALAGIVVLKSVSLNTIASLKIGESGIISDENKHSIPLKLLEMGCLPGVEVTLLQIAPLNDPMYIVVNGSHLAIRKETASKIKLMNLETQDCER</sequence>
<dbReference type="PANTHER" id="PTHR42954">
    <property type="entry name" value="FE(2+) TRANSPORT PROTEIN A"/>
    <property type="match status" value="1"/>
</dbReference>
<dbReference type="Pfam" id="PF04023">
    <property type="entry name" value="FeoA"/>
    <property type="match status" value="1"/>
</dbReference>
<keyword evidence="1" id="KW-0408">Iron</keyword>
<comment type="caution">
    <text evidence="3">The sequence shown here is derived from an EMBL/GenBank/DDBJ whole genome shotgun (WGS) entry which is preliminary data.</text>
</comment>
<gene>
    <name evidence="3" type="ORF">EV195_101215</name>
</gene>
<accession>A0A4R2P2X1</accession>
<dbReference type="InterPro" id="IPR052713">
    <property type="entry name" value="FeoA"/>
</dbReference>
<dbReference type="InterPro" id="IPR038157">
    <property type="entry name" value="FeoA_core_dom"/>
</dbReference>